<dbReference type="Proteomes" id="UP000813444">
    <property type="component" value="Unassembled WGS sequence"/>
</dbReference>
<comment type="similarity">
    <text evidence="2 7">Belongs to the major facilitator superfamily. Sugar transporter (TC 2.A.1.1) family.</text>
</comment>
<evidence type="ECO:0000313" key="10">
    <source>
        <dbReference type="EMBL" id="KAH7323145.1"/>
    </source>
</evidence>
<evidence type="ECO:0000256" key="6">
    <source>
        <dbReference type="ARBA" id="ARBA00023136"/>
    </source>
</evidence>
<evidence type="ECO:0000256" key="5">
    <source>
        <dbReference type="ARBA" id="ARBA00022989"/>
    </source>
</evidence>
<dbReference type="Gene3D" id="1.20.1250.20">
    <property type="entry name" value="MFS general substrate transporter like domains"/>
    <property type="match status" value="1"/>
</dbReference>
<dbReference type="AlphaFoldDB" id="A0A8K0SWW0"/>
<feature type="transmembrane region" description="Helical" evidence="8">
    <location>
        <begin position="299"/>
        <end position="322"/>
    </location>
</feature>
<feature type="transmembrane region" description="Helical" evidence="8">
    <location>
        <begin position="137"/>
        <end position="157"/>
    </location>
</feature>
<feature type="transmembrane region" description="Helical" evidence="8">
    <location>
        <begin position="79"/>
        <end position="95"/>
    </location>
</feature>
<evidence type="ECO:0000256" key="1">
    <source>
        <dbReference type="ARBA" id="ARBA00004141"/>
    </source>
</evidence>
<dbReference type="InterPro" id="IPR020846">
    <property type="entry name" value="MFS_dom"/>
</dbReference>
<dbReference type="InterPro" id="IPR003663">
    <property type="entry name" value="Sugar/inositol_transpt"/>
</dbReference>
<feature type="transmembrane region" description="Helical" evidence="8">
    <location>
        <begin position="430"/>
        <end position="451"/>
    </location>
</feature>
<dbReference type="OrthoDB" id="5399138at2759"/>
<keyword evidence="4 8" id="KW-0812">Transmembrane</keyword>
<dbReference type="EMBL" id="JAGPNK010000004">
    <property type="protein sequence ID" value="KAH7323145.1"/>
    <property type="molecule type" value="Genomic_DNA"/>
</dbReference>
<comment type="caution">
    <text evidence="10">The sequence shown here is derived from an EMBL/GenBank/DDBJ whole genome shotgun (WGS) entry which is preliminary data.</text>
</comment>
<feature type="transmembrane region" description="Helical" evidence="8">
    <location>
        <begin position="51"/>
        <end position="72"/>
    </location>
</feature>
<dbReference type="NCBIfam" id="TIGR00879">
    <property type="entry name" value="SP"/>
    <property type="match status" value="1"/>
</dbReference>
<keyword evidence="3 7" id="KW-0813">Transport</keyword>
<feature type="transmembrane region" description="Helical" evidence="8">
    <location>
        <begin position="365"/>
        <end position="390"/>
    </location>
</feature>
<keyword evidence="5 8" id="KW-1133">Transmembrane helix</keyword>
<comment type="subcellular location">
    <subcellularLocation>
        <location evidence="1">Membrane</location>
        <topology evidence="1">Multi-pass membrane protein</topology>
    </subcellularLocation>
</comment>
<keyword evidence="10" id="KW-0762">Sugar transport</keyword>
<keyword evidence="11" id="KW-1185">Reference proteome</keyword>
<dbReference type="PANTHER" id="PTHR48022:SF2">
    <property type="entry name" value="PLASTIDIC GLUCOSE TRANSPORTER 4"/>
    <property type="match status" value="1"/>
</dbReference>
<dbReference type="Pfam" id="PF00083">
    <property type="entry name" value="Sugar_tr"/>
    <property type="match status" value="1"/>
</dbReference>
<dbReference type="InterPro" id="IPR036259">
    <property type="entry name" value="MFS_trans_sf"/>
</dbReference>
<evidence type="ECO:0000256" key="2">
    <source>
        <dbReference type="ARBA" id="ARBA00010992"/>
    </source>
</evidence>
<dbReference type="InterPro" id="IPR050360">
    <property type="entry name" value="MFS_Sugar_Transporters"/>
</dbReference>
<evidence type="ECO:0000259" key="9">
    <source>
        <dbReference type="PROSITE" id="PS50850"/>
    </source>
</evidence>
<organism evidence="10 11">
    <name type="scientific">Stachybotrys elegans</name>
    <dbReference type="NCBI Taxonomy" id="80388"/>
    <lineage>
        <taxon>Eukaryota</taxon>
        <taxon>Fungi</taxon>
        <taxon>Dikarya</taxon>
        <taxon>Ascomycota</taxon>
        <taxon>Pezizomycotina</taxon>
        <taxon>Sordariomycetes</taxon>
        <taxon>Hypocreomycetidae</taxon>
        <taxon>Hypocreales</taxon>
        <taxon>Stachybotryaceae</taxon>
        <taxon>Stachybotrys</taxon>
    </lineage>
</organism>
<feature type="transmembrane region" description="Helical" evidence="8">
    <location>
        <begin position="264"/>
        <end position="287"/>
    </location>
</feature>
<dbReference type="SUPFAM" id="SSF103473">
    <property type="entry name" value="MFS general substrate transporter"/>
    <property type="match status" value="1"/>
</dbReference>
<name>A0A8K0SWW0_9HYPO</name>
<evidence type="ECO:0000313" key="11">
    <source>
        <dbReference type="Proteomes" id="UP000813444"/>
    </source>
</evidence>
<sequence length="497" mass="53895">MNLLRWPLYLRACLIASSAGVLFGLDTGSIGPVTSMPVFEDAFGHFSPTMHGVIVSSLLITGALAALFAGIFADRYGHVRLIIIGTAVYSIGAAIECSSFILGVLVLGRLIKGLGLGLFLSNIYVQTSELSPRRIRGIMTAVPQFAIASGIVMGYFICYGCARLQPSSLAWRLPIAIASALGFGVSVNSCFLPPSPRWLIRKGRYAEARRVLSILDLDPAEQEELLTECLDVDHVQVTEPTLLQALRETFREFREAFKPPFRRGTAFGCFIMAFQQFSGIDGVLYYAPILFTQAGLQGGQATLLASGGTALVILIVTVPATLMADRWDRRTSSILGGIGQATLMIIIGCMYAAGLVGDQRNAGTWVVIISIYVYTFIFNGTWAIAFRTFLVESLPRKTRSSAASLAQASNWVANYLVALITPLLLARSTFGAYFLFAGCTIFCTILVIIFMTETRGHSLEEIERMYLEKSARRHGTLAQTELGVLTSQGNASATDGR</sequence>
<evidence type="ECO:0000256" key="3">
    <source>
        <dbReference type="ARBA" id="ARBA00022448"/>
    </source>
</evidence>
<feature type="transmembrane region" description="Helical" evidence="8">
    <location>
        <begin position="101"/>
        <end position="125"/>
    </location>
</feature>
<dbReference type="GO" id="GO:0005351">
    <property type="term" value="F:carbohydrate:proton symporter activity"/>
    <property type="evidence" value="ECO:0007669"/>
    <property type="project" value="TreeGrafter"/>
</dbReference>
<accession>A0A8K0SWW0</accession>
<gene>
    <name evidence="10" type="ORF">B0I35DRAFT_350245</name>
</gene>
<dbReference type="PROSITE" id="PS50850">
    <property type="entry name" value="MFS"/>
    <property type="match status" value="1"/>
</dbReference>
<feature type="transmembrane region" description="Helical" evidence="8">
    <location>
        <begin position="334"/>
        <end position="353"/>
    </location>
</feature>
<feature type="transmembrane region" description="Helical" evidence="8">
    <location>
        <begin position="169"/>
        <end position="192"/>
    </location>
</feature>
<evidence type="ECO:0000256" key="7">
    <source>
        <dbReference type="RuleBase" id="RU003346"/>
    </source>
</evidence>
<evidence type="ECO:0000256" key="4">
    <source>
        <dbReference type="ARBA" id="ARBA00022692"/>
    </source>
</evidence>
<dbReference type="InterPro" id="IPR005828">
    <property type="entry name" value="MFS_sugar_transport-like"/>
</dbReference>
<dbReference type="GO" id="GO:0016020">
    <property type="term" value="C:membrane"/>
    <property type="evidence" value="ECO:0007669"/>
    <property type="project" value="UniProtKB-SubCell"/>
</dbReference>
<reference evidence="10" key="1">
    <citation type="journal article" date="2021" name="Nat. Commun.">
        <title>Genetic determinants of endophytism in the Arabidopsis root mycobiome.</title>
        <authorList>
            <person name="Mesny F."/>
            <person name="Miyauchi S."/>
            <person name="Thiergart T."/>
            <person name="Pickel B."/>
            <person name="Atanasova L."/>
            <person name="Karlsson M."/>
            <person name="Huettel B."/>
            <person name="Barry K.W."/>
            <person name="Haridas S."/>
            <person name="Chen C."/>
            <person name="Bauer D."/>
            <person name="Andreopoulos W."/>
            <person name="Pangilinan J."/>
            <person name="LaButti K."/>
            <person name="Riley R."/>
            <person name="Lipzen A."/>
            <person name="Clum A."/>
            <person name="Drula E."/>
            <person name="Henrissat B."/>
            <person name="Kohler A."/>
            <person name="Grigoriev I.V."/>
            <person name="Martin F.M."/>
            <person name="Hacquard S."/>
        </authorList>
    </citation>
    <scope>NUCLEOTIDE SEQUENCE</scope>
    <source>
        <strain evidence="10">MPI-CAGE-CH-0235</strain>
    </source>
</reference>
<feature type="domain" description="Major facilitator superfamily (MFS) profile" evidence="9">
    <location>
        <begin position="12"/>
        <end position="455"/>
    </location>
</feature>
<keyword evidence="6 8" id="KW-0472">Membrane</keyword>
<dbReference type="FunFam" id="1.20.1250.20:FF:000134">
    <property type="entry name" value="MFS sugar transporter protein"/>
    <property type="match status" value="1"/>
</dbReference>
<protein>
    <submittedName>
        <fullName evidence="10">Sugar transport protein</fullName>
    </submittedName>
</protein>
<feature type="transmembrane region" description="Helical" evidence="8">
    <location>
        <begin position="402"/>
        <end position="424"/>
    </location>
</feature>
<proteinExistence type="inferred from homology"/>
<dbReference type="PANTHER" id="PTHR48022">
    <property type="entry name" value="PLASTIDIC GLUCOSE TRANSPORTER 4"/>
    <property type="match status" value="1"/>
</dbReference>
<dbReference type="PRINTS" id="PR00171">
    <property type="entry name" value="SUGRTRNSPORT"/>
</dbReference>
<evidence type="ECO:0000256" key="8">
    <source>
        <dbReference type="SAM" id="Phobius"/>
    </source>
</evidence>